<dbReference type="EC" id="1.1.1.219" evidence="5"/>
<evidence type="ECO:0000256" key="6">
    <source>
        <dbReference type="ARBA" id="ARBA00042087"/>
    </source>
</evidence>
<reference evidence="10 11" key="1">
    <citation type="submission" date="2024-03" db="EMBL/GenBank/DDBJ databases">
        <title>Complete genome sequence of the green alga Chloropicon roscoffensis RCC1871.</title>
        <authorList>
            <person name="Lemieux C."/>
            <person name="Pombert J.-F."/>
            <person name="Otis C."/>
            <person name="Turmel M."/>
        </authorList>
    </citation>
    <scope>NUCLEOTIDE SEQUENCE [LARGE SCALE GENOMIC DNA]</scope>
    <source>
        <strain evidence="10 11">RCC1871</strain>
    </source>
</reference>
<dbReference type="EC" id="1.1.1.234" evidence="4"/>
<dbReference type="InterPro" id="IPR050425">
    <property type="entry name" value="NAD(P)_dehydrat-like"/>
</dbReference>
<sequence>MAPKVVVTGANGHVGAALTRELLSHGYRVVATVRDKSDECKTAPIRSIATELGASERLTIESADLMANPDWSSILRGVDGLFAVAAVYATRSADPENEIVRPSTIGGINLLREAAKAKVPRVVYTSSVAAVGSLPEGRAKTEEDWNEDATLPYTKAKTDSERLAWRVAKETGLDLRVVNPSMVWGPDFARHTPSTEVAVKLLRGGYPAAPKSSFGVVDSRDVASLHRIVFERDDAEGRYICSGDHGSLVEIGRRFKESCPEAKPPKVTVPWIVVHAFALIDEIKAFFGFEGTLTQKVVRSLKRGDAWMDTSKARGLGWTPLPFETTVRDTVDWINAQDDL</sequence>
<keyword evidence="2" id="KW-0284">Flavonoid biosynthesis</keyword>
<evidence type="ECO:0000256" key="3">
    <source>
        <dbReference type="ARBA" id="ARBA00023445"/>
    </source>
</evidence>
<dbReference type="SUPFAM" id="SSF51735">
    <property type="entry name" value="NAD(P)-binding Rossmann-fold domains"/>
    <property type="match status" value="1"/>
</dbReference>
<evidence type="ECO:0000256" key="5">
    <source>
        <dbReference type="ARBA" id="ARBA00039057"/>
    </source>
</evidence>
<evidence type="ECO:0000256" key="4">
    <source>
        <dbReference type="ARBA" id="ARBA00039055"/>
    </source>
</evidence>
<comment type="catalytic activity">
    <reaction evidence="8">
        <text>a (2R,3S,4S)-leucoanthocyanidin + NADP(+) = a (2R,3R)-dihydroflavonol + NADPH + H(+)</text>
        <dbReference type="Rhea" id="RHEA:54444"/>
        <dbReference type="ChEBI" id="CHEBI:15378"/>
        <dbReference type="ChEBI" id="CHEBI:57783"/>
        <dbReference type="ChEBI" id="CHEBI:58349"/>
        <dbReference type="ChEBI" id="CHEBI:138176"/>
        <dbReference type="ChEBI" id="CHEBI:138188"/>
        <dbReference type="EC" id="1.1.1.219"/>
    </reaction>
</comment>
<evidence type="ECO:0000256" key="2">
    <source>
        <dbReference type="ARBA" id="ARBA00023241"/>
    </source>
</evidence>
<evidence type="ECO:0000313" key="11">
    <source>
        <dbReference type="Proteomes" id="UP001472866"/>
    </source>
</evidence>
<keyword evidence="11" id="KW-1185">Reference proteome</keyword>
<evidence type="ECO:0000256" key="1">
    <source>
        <dbReference type="ARBA" id="ARBA00023002"/>
    </source>
</evidence>
<dbReference type="Proteomes" id="UP001472866">
    <property type="component" value="Chromosome 08"/>
</dbReference>
<dbReference type="Gene3D" id="3.40.50.720">
    <property type="entry name" value="NAD(P)-binding Rossmann-like Domain"/>
    <property type="match status" value="1"/>
</dbReference>
<dbReference type="GO" id="GO:0045552">
    <property type="term" value="F:dihydroflavanol 4-reductase activity"/>
    <property type="evidence" value="ECO:0007669"/>
    <property type="project" value="UniProtKB-EC"/>
</dbReference>
<protein>
    <recommendedName>
        <fullName evidence="6">Flavanone 4-reductase</fullName>
        <ecNumber evidence="5">1.1.1.219</ecNumber>
        <ecNumber evidence="4">1.1.1.234</ecNumber>
    </recommendedName>
</protein>
<feature type="domain" description="NAD-dependent epimerase/dehydratase" evidence="9">
    <location>
        <begin position="5"/>
        <end position="201"/>
    </location>
</feature>
<dbReference type="PANTHER" id="PTHR10366:SF564">
    <property type="entry name" value="STEROL-4-ALPHA-CARBOXYLATE 3-DEHYDROGENASE, DECARBOXYLATING"/>
    <property type="match status" value="1"/>
</dbReference>
<proteinExistence type="inferred from homology"/>
<dbReference type="GO" id="GO:0047890">
    <property type="term" value="F:flavanone 4-reductase activity"/>
    <property type="evidence" value="ECO:0007669"/>
    <property type="project" value="UniProtKB-EC"/>
</dbReference>
<dbReference type="InterPro" id="IPR036291">
    <property type="entry name" value="NAD(P)-bd_dom_sf"/>
</dbReference>
<dbReference type="InterPro" id="IPR001509">
    <property type="entry name" value="Epimerase_deHydtase"/>
</dbReference>
<organism evidence="10 11">
    <name type="scientific">Chloropicon roscoffensis</name>
    <dbReference type="NCBI Taxonomy" id="1461544"/>
    <lineage>
        <taxon>Eukaryota</taxon>
        <taxon>Viridiplantae</taxon>
        <taxon>Chlorophyta</taxon>
        <taxon>Chloropicophyceae</taxon>
        <taxon>Chloropicales</taxon>
        <taxon>Chloropicaceae</taxon>
        <taxon>Chloropicon</taxon>
    </lineage>
</organism>
<dbReference type="Pfam" id="PF01370">
    <property type="entry name" value="Epimerase"/>
    <property type="match status" value="1"/>
</dbReference>
<accession>A0AAX4PBY6</accession>
<evidence type="ECO:0000256" key="8">
    <source>
        <dbReference type="ARBA" id="ARBA00049132"/>
    </source>
</evidence>
<evidence type="ECO:0000259" key="9">
    <source>
        <dbReference type="Pfam" id="PF01370"/>
    </source>
</evidence>
<comment type="similarity">
    <text evidence="3">Belongs to the NAD(P)-dependent epimerase/dehydratase family. Dihydroflavonol-4-reductase subfamily.</text>
</comment>
<comment type="catalytic activity">
    <reaction evidence="7">
        <text>(2S)-flavan-4-ol + NADP(+) = (2S)-flavanone + NADPH + H(+)</text>
        <dbReference type="Rhea" id="RHEA:11228"/>
        <dbReference type="ChEBI" id="CHEBI:15378"/>
        <dbReference type="ChEBI" id="CHEBI:15605"/>
        <dbReference type="ChEBI" id="CHEBI:15606"/>
        <dbReference type="ChEBI" id="CHEBI:57783"/>
        <dbReference type="ChEBI" id="CHEBI:58349"/>
        <dbReference type="EC" id="1.1.1.234"/>
    </reaction>
</comment>
<keyword evidence="1" id="KW-0560">Oxidoreductase</keyword>
<dbReference type="EMBL" id="CP151508">
    <property type="protein sequence ID" value="WZN63648.1"/>
    <property type="molecule type" value="Genomic_DNA"/>
</dbReference>
<dbReference type="GO" id="GO:0009813">
    <property type="term" value="P:flavonoid biosynthetic process"/>
    <property type="evidence" value="ECO:0007669"/>
    <property type="project" value="UniProtKB-KW"/>
</dbReference>
<dbReference type="AlphaFoldDB" id="A0AAX4PBY6"/>
<evidence type="ECO:0000313" key="10">
    <source>
        <dbReference type="EMBL" id="WZN63648.1"/>
    </source>
</evidence>
<dbReference type="PANTHER" id="PTHR10366">
    <property type="entry name" value="NAD DEPENDENT EPIMERASE/DEHYDRATASE"/>
    <property type="match status" value="1"/>
</dbReference>
<evidence type="ECO:0000256" key="7">
    <source>
        <dbReference type="ARBA" id="ARBA00048870"/>
    </source>
</evidence>
<gene>
    <name evidence="10" type="ORF">HKI87_08g51970</name>
</gene>
<name>A0AAX4PBY6_9CHLO</name>